<name>A0A8J3Y9Y4_9ACTN</name>
<comment type="caution">
    <text evidence="2">The sequence shown here is derived from an EMBL/GenBank/DDBJ whole genome shotgun (WGS) entry which is preliminary data.</text>
</comment>
<dbReference type="InterPro" id="IPR051908">
    <property type="entry name" value="Ribosomal_N-acetyltransferase"/>
</dbReference>
<protein>
    <submittedName>
        <fullName evidence="2">N-acetyltransferase</fullName>
    </submittedName>
</protein>
<sequence length="181" mass="20152">MTRALTYPLVLTGATVRLREWREQDAPLLVSLFDDPEVRRWTPMPNPFDLPAAEGYLERARQARLGGHRVQLAITRDGDEPLGEVLLFGIDHERSEAELGYVVGAAHRGKGLAAESLTLLQEYAHRTLRPARLLLRIDPGNAASCAVARRCGFTLTDEPPVPQQVPGGEANLRTWELLLRE</sequence>
<dbReference type="Pfam" id="PF13302">
    <property type="entry name" value="Acetyltransf_3"/>
    <property type="match status" value="1"/>
</dbReference>
<dbReference type="Proteomes" id="UP000652013">
    <property type="component" value="Unassembled WGS sequence"/>
</dbReference>
<organism evidence="2 3">
    <name type="scientific">Spirilliplanes yamanashiensis</name>
    <dbReference type="NCBI Taxonomy" id="42233"/>
    <lineage>
        <taxon>Bacteria</taxon>
        <taxon>Bacillati</taxon>
        <taxon>Actinomycetota</taxon>
        <taxon>Actinomycetes</taxon>
        <taxon>Micromonosporales</taxon>
        <taxon>Micromonosporaceae</taxon>
        <taxon>Spirilliplanes</taxon>
    </lineage>
</organism>
<evidence type="ECO:0000259" key="1">
    <source>
        <dbReference type="PROSITE" id="PS51186"/>
    </source>
</evidence>
<dbReference type="PROSITE" id="PS51186">
    <property type="entry name" value="GNAT"/>
    <property type="match status" value="1"/>
</dbReference>
<reference evidence="2" key="1">
    <citation type="submission" date="2021-01" db="EMBL/GenBank/DDBJ databases">
        <title>Whole genome shotgun sequence of Spirilliplanes yamanashiensis NBRC 15828.</title>
        <authorList>
            <person name="Komaki H."/>
            <person name="Tamura T."/>
        </authorList>
    </citation>
    <scope>NUCLEOTIDE SEQUENCE</scope>
    <source>
        <strain evidence="2">NBRC 15828</strain>
    </source>
</reference>
<proteinExistence type="predicted"/>
<dbReference type="AlphaFoldDB" id="A0A8J3Y9Y4"/>
<gene>
    <name evidence="2" type="ORF">Sya03_33440</name>
</gene>
<dbReference type="RefSeq" id="WP_203939232.1">
    <property type="nucleotide sequence ID" value="NZ_BAAAGJ010000002.1"/>
</dbReference>
<dbReference type="InterPro" id="IPR016181">
    <property type="entry name" value="Acyl_CoA_acyltransferase"/>
</dbReference>
<dbReference type="GO" id="GO:0008999">
    <property type="term" value="F:protein-N-terminal-alanine acetyltransferase activity"/>
    <property type="evidence" value="ECO:0007669"/>
    <property type="project" value="TreeGrafter"/>
</dbReference>
<dbReference type="PANTHER" id="PTHR43441:SF10">
    <property type="entry name" value="ACETYLTRANSFERASE"/>
    <property type="match status" value="1"/>
</dbReference>
<evidence type="ECO:0000313" key="3">
    <source>
        <dbReference type="Proteomes" id="UP000652013"/>
    </source>
</evidence>
<evidence type="ECO:0000313" key="2">
    <source>
        <dbReference type="EMBL" id="GIJ03992.1"/>
    </source>
</evidence>
<keyword evidence="3" id="KW-1185">Reference proteome</keyword>
<dbReference type="SUPFAM" id="SSF55729">
    <property type="entry name" value="Acyl-CoA N-acyltransferases (Nat)"/>
    <property type="match status" value="1"/>
</dbReference>
<accession>A0A8J3Y9Y4</accession>
<dbReference type="GO" id="GO:0005737">
    <property type="term" value="C:cytoplasm"/>
    <property type="evidence" value="ECO:0007669"/>
    <property type="project" value="TreeGrafter"/>
</dbReference>
<dbReference type="GO" id="GO:1990189">
    <property type="term" value="F:protein N-terminal-serine acetyltransferase activity"/>
    <property type="evidence" value="ECO:0007669"/>
    <property type="project" value="TreeGrafter"/>
</dbReference>
<dbReference type="InterPro" id="IPR000182">
    <property type="entry name" value="GNAT_dom"/>
</dbReference>
<feature type="domain" description="N-acetyltransferase" evidence="1">
    <location>
        <begin position="16"/>
        <end position="181"/>
    </location>
</feature>
<dbReference type="Gene3D" id="3.40.630.30">
    <property type="match status" value="1"/>
</dbReference>
<dbReference type="PANTHER" id="PTHR43441">
    <property type="entry name" value="RIBOSOMAL-PROTEIN-SERINE ACETYLTRANSFERASE"/>
    <property type="match status" value="1"/>
</dbReference>
<dbReference type="EMBL" id="BOOY01000025">
    <property type="protein sequence ID" value="GIJ03992.1"/>
    <property type="molecule type" value="Genomic_DNA"/>
</dbReference>